<feature type="domain" description="Aminoglycoside phosphotransferase" evidence="1">
    <location>
        <begin position="107"/>
        <end position="386"/>
    </location>
</feature>
<dbReference type="OrthoDB" id="2831558at2759"/>
<dbReference type="SUPFAM" id="SSF56112">
    <property type="entry name" value="Protein kinase-like (PK-like)"/>
    <property type="match status" value="1"/>
</dbReference>
<proteinExistence type="predicted"/>
<dbReference type="EMBL" id="KV907495">
    <property type="protein sequence ID" value="OOF98656.1"/>
    <property type="molecule type" value="Genomic_DNA"/>
</dbReference>
<dbReference type="InterPro" id="IPR002575">
    <property type="entry name" value="Aminoglycoside_PTrfase"/>
</dbReference>
<dbReference type="Pfam" id="PF01636">
    <property type="entry name" value="APH"/>
    <property type="match status" value="1"/>
</dbReference>
<dbReference type="VEuPathDB" id="FungiDB:ASPCADRAFT_127291"/>
<dbReference type="InterPro" id="IPR011009">
    <property type="entry name" value="Kinase-like_dom_sf"/>
</dbReference>
<gene>
    <name evidence="2" type="ORF">ASPCADRAFT_127291</name>
</gene>
<evidence type="ECO:0000259" key="1">
    <source>
        <dbReference type="Pfam" id="PF01636"/>
    </source>
</evidence>
<evidence type="ECO:0000313" key="2">
    <source>
        <dbReference type="EMBL" id="OOF98656.1"/>
    </source>
</evidence>
<keyword evidence="3" id="KW-1185">Reference proteome</keyword>
<dbReference type="OMA" id="IIAWSAD"/>
<dbReference type="GO" id="GO:0005739">
    <property type="term" value="C:mitochondrion"/>
    <property type="evidence" value="ECO:0007669"/>
    <property type="project" value="TreeGrafter"/>
</dbReference>
<name>A0A1R3RVZ2_ASPC5</name>
<dbReference type="PANTHER" id="PTHR36091">
    <property type="entry name" value="ALTERED INHERITANCE OF MITOCHONDRIA PROTEIN 9, MITOCHONDRIAL"/>
    <property type="match status" value="1"/>
</dbReference>
<dbReference type="Gene3D" id="3.90.1200.10">
    <property type="match status" value="1"/>
</dbReference>
<dbReference type="Proteomes" id="UP000188318">
    <property type="component" value="Unassembled WGS sequence"/>
</dbReference>
<accession>A0A1R3RVZ2</accession>
<evidence type="ECO:0000313" key="3">
    <source>
        <dbReference type="Proteomes" id="UP000188318"/>
    </source>
</evidence>
<organism evidence="2 3">
    <name type="scientific">Aspergillus carbonarius (strain ITEM 5010)</name>
    <dbReference type="NCBI Taxonomy" id="602072"/>
    <lineage>
        <taxon>Eukaryota</taxon>
        <taxon>Fungi</taxon>
        <taxon>Dikarya</taxon>
        <taxon>Ascomycota</taxon>
        <taxon>Pezizomycotina</taxon>
        <taxon>Eurotiomycetes</taxon>
        <taxon>Eurotiomycetidae</taxon>
        <taxon>Eurotiales</taxon>
        <taxon>Aspergillaceae</taxon>
        <taxon>Aspergillus</taxon>
        <taxon>Aspergillus subgen. Circumdati</taxon>
    </lineage>
</organism>
<dbReference type="AlphaFoldDB" id="A0A1R3RVZ2"/>
<dbReference type="InterPro" id="IPR051035">
    <property type="entry name" value="Mito_inheritance_9"/>
</dbReference>
<dbReference type="PANTHER" id="PTHR36091:SF2">
    <property type="entry name" value="AMINOGLYCOSIDE PHOSPHOTRANSFERASE DOMAIN-CONTAINING PROTEIN"/>
    <property type="match status" value="1"/>
</dbReference>
<protein>
    <recommendedName>
        <fullName evidence="1">Aminoglycoside phosphotransferase domain-containing protein</fullName>
    </recommendedName>
</protein>
<sequence length="563" mass="64354">MKPPNLPRFHGCRVRLRATNPQLTKCTRGIRSRVGPPLYRCLEDGSEIHIADDDLYAYQRYRWLSGEFKQLAARYRPFNLDNLLHVASQVTSHGETDCLQVVKCVEGQFNKAFILTMSNGDELVARLPNPNAGPAFYTTASEVATRHFIREVLGVPVPKIYTWSADGSNPVGSEYIIEEKAAGQPLGNIWSQMSVASQLGIIDQIVDMEKKLISVSFPIHGCLYYTSDLKSENPGVGGLDTMLDNALMSKMGHDGQLSQFTIGPSNDRKLWQNERHSMKLDKGPWTNPVDFATALGKNELSWAESHAEPRLNPYRSTDQPDSPEEYKSLLRRYLKVAPYLIPKELILGHRNTLSHPDLHLDNIFIDPQTHQITHITDWQLAAITPMCLQHPHPQILDLSYSPRTDEQKDREEELLNYYYKRSERAKFAQPDALSDPHLSIRLKPITLVSGCWEREDTFSFREALIKLVAYWDQIYPDHTRCPIDFTEEELAAHQCERDLVEGVSTIVQQLEEEGLIPIGGMIRPEEYEHARMVSSFFKKEFVDLAENDQQREIHAKVWPYSVE</sequence>
<reference evidence="3" key="1">
    <citation type="journal article" date="2017" name="Genome Biol.">
        <title>Comparative genomics reveals high biological diversity and specific adaptations in the industrially and medically important fungal genus Aspergillus.</title>
        <authorList>
            <person name="de Vries R.P."/>
            <person name="Riley R."/>
            <person name="Wiebenga A."/>
            <person name="Aguilar-Osorio G."/>
            <person name="Amillis S."/>
            <person name="Uchima C.A."/>
            <person name="Anderluh G."/>
            <person name="Asadollahi M."/>
            <person name="Askin M."/>
            <person name="Barry K."/>
            <person name="Battaglia E."/>
            <person name="Bayram O."/>
            <person name="Benocci T."/>
            <person name="Braus-Stromeyer S.A."/>
            <person name="Caldana C."/>
            <person name="Canovas D."/>
            <person name="Cerqueira G.C."/>
            <person name="Chen F."/>
            <person name="Chen W."/>
            <person name="Choi C."/>
            <person name="Clum A."/>
            <person name="Dos Santos R.A."/>
            <person name="Damasio A.R."/>
            <person name="Diallinas G."/>
            <person name="Emri T."/>
            <person name="Fekete E."/>
            <person name="Flipphi M."/>
            <person name="Freyberg S."/>
            <person name="Gallo A."/>
            <person name="Gournas C."/>
            <person name="Habgood R."/>
            <person name="Hainaut M."/>
            <person name="Harispe M.L."/>
            <person name="Henrissat B."/>
            <person name="Hilden K.S."/>
            <person name="Hope R."/>
            <person name="Hossain A."/>
            <person name="Karabika E."/>
            <person name="Karaffa L."/>
            <person name="Karanyi Z."/>
            <person name="Krasevec N."/>
            <person name="Kuo A."/>
            <person name="Kusch H."/>
            <person name="LaButti K."/>
            <person name="Lagendijk E.L."/>
            <person name="Lapidus A."/>
            <person name="Levasseur A."/>
            <person name="Lindquist E."/>
            <person name="Lipzen A."/>
            <person name="Logrieco A.F."/>
            <person name="MacCabe A."/>
            <person name="Maekelae M.R."/>
            <person name="Malavazi I."/>
            <person name="Melin P."/>
            <person name="Meyer V."/>
            <person name="Mielnichuk N."/>
            <person name="Miskei M."/>
            <person name="Molnar A.P."/>
            <person name="Mule G."/>
            <person name="Ngan C.Y."/>
            <person name="Orejas M."/>
            <person name="Orosz E."/>
            <person name="Ouedraogo J.P."/>
            <person name="Overkamp K.M."/>
            <person name="Park H.-S."/>
            <person name="Perrone G."/>
            <person name="Piumi F."/>
            <person name="Punt P.J."/>
            <person name="Ram A.F."/>
            <person name="Ramon A."/>
            <person name="Rauscher S."/>
            <person name="Record E."/>
            <person name="Riano-Pachon D.M."/>
            <person name="Robert V."/>
            <person name="Roehrig J."/>
            <person name="Ruller R."/>
            <person name="Salamov A."/>
            <person name="Salih N.S."/>
            <person name="Samson R.A."/>
            <person name="Sandor E."/>
            <person name="Sanguinetti M."/>
            <person name="Schuetze T."/>
            <person name="Sepcic K."/>
            <person name="Shelest E."/>
            <person name="Sherlock G."/>
            <person name="Sophianopoulou V."/>
            <person name="Squina F.M."/>
            <person name="Sun H."/>
            <person name="Susca A."/>
            <person name="Todd R.B."/>
            <person name="Tsang A."/>
            <person name="Unkles S.E."/>
            <person name="van de Wiele N."/>
            <person name="van Rossen-Uffink D."/>
            <person name="Oliveira J.V."/>
            <person name="Vesth T.C."/>
            <person name="Visser J."/>
            <person name="Yu J.-H."/>
            <person name="Zhou M."/>
            <person name="Andersen M.R."/>
            <person name="Archer D.B."/>
            <person name="Baker S.E."/>
            <person name="Benoit I."/>
            <person name="Brakhage A.A."/>
            <person name="Braus G.H."/>
            <person name="Fischer R."/>
            <person name="Frisvad J.C."/>
            <person name="Goldman G.H."/>
            <person name="Houbraken J."/>
            <person name="Oakley B."/>
            <person name="Pocsi I."/>
            <person name="Scazzocchio C."/>
            <person name="Seiboth B."/>
            <person name="vanKuyk P.A."/>
            <person name="Wortman J."/>
            <person name="Dyer P.S."/>
            <person name="Grigoriev I.V."/>
        </authorList>
    </citation>
    <scope>NUCLEOTIDE SEQUENCE [LARGE SCALE GENOMIC DNA]</scope>
    <source>
        <strain evidence="3">ITEM 5010</strain>
    </source>
</reference>